<evidence type="ECO:0000256" key="1">
    <source>
        <dbReference type="SAM" id="MobiDB-lite"/>
    </source>
</evidence>
<feature type="region of interest" description="Disordered" evidence="1">
    <location>
        <begin position="1"/>
        <end position="61"/>
    </location>
</feature>
<dbReference type="AlphaFoldDB" id="A0AAD7A2A1"/>
<organism evidence="2 3">
    <name type="scientific">Mycena albidolilacea</name>
    <dbReference type="NCBI Taxonomy" id="1033008"/>
    <lineage>
        <taxon>Eukaryota</taxon>
        <taxon>Fungi</taxon>
        <taxon>Dikarya</taxon>
        <taxon>Basidiomycota</taxon>
        <taxon>Agaricomycotina</taxon>
        <taxon>Agaricomycetes</taxon>
        <taxon>Agaricomycetidae</taxon>
        <taxon>Agaricales</taxon>
        <taxon>Marasmiineae</taxon>
        <taxon>Mycenaceae</taxon>
        <taxon>Mycena</taxon>
    </lineage>
</organism>
<reference evidence="2" key="1">
    <citation type="submission" date="2023-03" db="EMBL/GenBank/DDBJ databases">
        <title>Massive genome expansion in bonnet fungi (Mycena s.s.) driven by repeated elements and novel gene families across ecological guilds.</title>
        <authorList>
            <consortium name="Lawrence Berkeley National Laboratory"/>
            <person name="Harder C.B."/>
            <person name="Miyauchi S."/>
            <person name="Viragh M."/>
            <person name="Kuo A."/>
            <person name="Thoen E."/>
            <person name="Andreopoulos B."/>
            <person name="Lu D."/>
            <person name="Skrede I."/>
            <person name="Drula E."/>
            <person name="Henrissat B."/>
            <person name="Morin E."/>
            <person name="Kohler A."/>
            <person name="Barry K."/>
            <person name="LaButti K."/>
            <person name="Morin E."/>
            <person name="Salamov A."/>
            <person name="Lipzen A."/>
            <person name="Mereny Z."/>
            <person name="Hegedus B."/>
            <person name="Baldrian P."/>
            <person name="Stursova M."/>
            <person name="Weitz H."/>
            <person name="Taylor A."/>
            <person name="Grigoriev I.V."/>
            <person name="Nagy L.G."/>
            <person name="Martin F."/>
            <person name="Kauserud H."/>
        </authorList>
    </citation>
    <scope>NUCLEOTIDE SEQUENCE</scope>
    <source>
        <strain evidence="2">CBHHK002</strain>
    </source>
</reference>
<proteinExistence type="predicted"/>
<sequence>MSSHRWLQPSPQRPSTFSPASSEGPGPTSDPADLDDGTARSSSPSDGHISNPRKRPAEDLSQCAERTARNLHLKLESTEVLKAYGESIWLAGRILLHGEILTTLQPPEAVYHIPGDLEGAIDQYHFLVMIDPNASMYVKKGKKSPINRLTGHLLRIPNSGLTLALTHDKSKMNVIEGRMRYKFTHSCNLIKDLEKSVGNPDTEDESGQPMDIITLCQQVIDLGSSKLTTDIKVSVEMCGRFAFLCETYITFAKALATPSEKKDGGVKKTDFWGTVDKNLEELRESKNHNKVRISMVIGDILADNRKAYGAADLDQLIKESPPMFS</sequence>
<protein>
    <submittedName>
        <fullName evidence="2">Uncharacterized protein</fullName>
    </submittedName>
</protein>
<name>A0AAD7A2A1_9AGAR</name>
<evidence type="ECO:0000313" key="3">
    <source>
        <dbReference type="Proteomes" id="UP001218218"/>
    </source>
</evidence>
<dbReference type="Proteomes" id="UP001218218">
    <property type="component" value="Unassembled WGS sequence"/>
</dbReference>
<dbReference type="EMBL" id="JARIHO010000019">
    <property type="protein sequence ID" value="KAJ7347597.1"/>
    <property type="molecule type" value="Genomic_DNA"/>
</dbReference>
<comment type="caution">
    <text evidence="2">The sequence shown here is derived from an EMBL/GenBank/DDBJ whole genome shotgun (WGS) entry which is preliminary data.</text>
</comment>
<gene>
    <name evidence="2" type="ORF">DFH08DRAFT_960898</name>
</gene>
<evidence type="ECO:0000313" key="2">
    <source>
        <dbReference type="EMBL" id="KAJ7347597.1"/>
    </source>
</evidence>
<accession>A0AAD7A2A1</accession>
<keyword evidence="3" id="KW-1185">Reference proteome</keyword>
<feature type="compositionally biased region" description="Polar residues" evidence="1">
    <location>
        <begin position="1"/>
        <end position="21"/>
    </location>
</feature>